<sequence>MGNDAMVAYKSGYTCNPAEFEAIRLHDAYWENAINNYNGQRFKANKAPREVLVEIETEVDKPIEDDESDESDEDASYLWKECQALESQTLRGMLLQLGYLLDDPDATGQILFPSDNHIAICTHNDNAIQLSGSTFNHYLGVELPPSESSFEFGSISAVTSENEPVVWGKTKTVALENVWANDKAVDMTRFDDSWGIAPGFKFGGSTEEPEEESVGHAKVAWTAGQNKLVDDVADG</sequence>
<dbReference type="AlphaFoldDB" id="A0A9P7HCU7"/>
<proteinExistence type="predicted"/>
<name>A0A9P7HCU7_9HYPO</name>
<dbReference type="EMBL" id="JAGPUO010000001">
    <property type="protein sequence ID" value="KAG5666034.1"/>
    <property type="molecule type" value="Genomic_DNA"/>
</dbReference>
<dbReference type="Proteomes" id="UP000782241">
    <property type="component" value="Unassembled WGS sequence"/>
</dbReference>
<evidence type="ECO:0000313" key="2">
    <source>
        <dbReference type="Proteomes" id="UP000782241"/>
    </source>
</evidence>
<organism evidence="1 2">
    <name type="scientific">Fusarium avenaceum</name>
    <dbReference type="NCBI Taxonomy" id="40199"/>
    <lineage>
        <taxon>Eukaryota</taxon>
        <taxon>Fungi</taxon>
        <taxon>Dikarya</taxon>
        <taxon>Ascomycota</taxon>
        <taxon>Pezizomycotina</taxon>
        <taxon>Sordariomycetes</taxon>
        <taxon>Hypocreomycetidae</taxon>
        <taxon>Hypocreales</taxon>
        <taxon>Nectriaceae</taxon>
        <taxon>Fusarium</taxon>
        <taxon>Fusarium tricinctum species complex</taxon>
    </lineage>
</organism>
<comment type="caution">
    <text evidence="1">The sequence shown here is derived from an EMBL/GenBank/DDBJ whole genome shotgun (WGS) entry which is preliminary data.</text>
</comment>
<protein>
    <submittedName>
        <fullName evidence="1">Uncharacterized protein</fullName>
    </submittedName>
</protein>
<accession>A0A9P7HCU7</accession>
<gene>
    <name evidence="1" type="ORF">KAF25_010159</name>
</gene>
<keyword evidence="2" id="KW-1185">Reference proteome</keyword>
<reference evidence="1" key="1">
    <citation type="submission" date="2021-04" db="EMBL/GenBank/DDBJ databases">
        <title>Draft genome of Fusarium avenaceum strain F156N33, isolated from an atmospheric sample in Virginia.</title>
        <authorList>
            <person name="Yang S."/>
            <person name="Vinatzer B.A."/>
            <person name="Coleman J."/>
        </authorList>
    </citation>
    <scope>NUCLEOTIDE SEQUENCE</scope>
    <source>
        <strain evidence="1">F156N33</strain>
    </source>
</reference>
<evidence type="ECO:0000313" key="1">
    <source>
        <dbReference type="EMBL" id="KAG5666034.1"/>
    </source>
</evidence>